<gene>
    <name evidence="2" type="ORF">ALMA_0379</name>
</gene>
<keyword evidence="1" id="KW-1133">Transmembrane helix</keyword>
<dbReference type="AlphaFoldDB" id="A0A261F7J2"/>
<dbReference type="RefSeq" id="WP_094726137.1">
    <property type="nucleotide sequence ID" value="NZ_JBHLWS010000002.1"/>
</dbReference>
<feature type="transmembrane region" description="Helical" evidence="1">
    <location>
        <begin position="161"/>
        <end position="181"/>
    </location>
</feature>
<dbReference type="EMBL" id="MWWT01000001">
    <property type="protein sequence ID" value="OZG55054.1"/>
    <property type="molecule type" value="Genomic_DNA"/>
</dbReference>
<keyword evidence="1" id="KW-0812">Transmembrane</keyword>
<feature type="transmembrane region" description="Helical" evidence="1">
    <location>
        <begin position="109"/>
        <end position="130"/>
    </location>
</feature>
<sequence length="319" mass="33882">MTTTPLSAQDWHNQFVALNGHKPSLEDYQAALAAGEVAAATPAPAPAAPAMPAPPVNPADSAAPAFEASSDSVQAALNSARTFTQATVNTTMNEAKNFTSLSVGERQDFLIFGAFTAAIIMFFSLFMPYYSFDMGFFKRNLNGFEIMSMSQQLGGSPITDVHLFIGLLALTIGFGAAVRFAGKTSLRFTTLVIATITGAFPILMMILAVSQANSQGLGSGFSAGVGLIFAQVLGLAVLACTVTAFILRSQEQKASVRISSMPVPPVSPETVATDEAPAEDIHDTIPSTDEWTRSFEDTYGRVPTEEEFRAAFDRGEFHA</sequence>
<proteinExistence type="predicted"/>
<accession>A0A261F7J2</accession>
<evidence type="ECO:0000256" key="1">
    <source>
        <dbReference type="SAM" id="Phobius"/>
    </source>
</evidence>
<feature type="transmembrane region" description="Helical" evidence="1">
    <location>
        <begin position="188"/>
        <end position="209"/>
    </location>
</feature>
<protein>
    <submittedName>
        <fullName evidence="2">Uncharacterized protein</fullName>
    </submittedName>
</protein>
<organism evidence="2 3">
    <name type="scientific">Alloscardovia macacae</name>
    <dbReference type="NCBI Taxonomy" id="1160091"/>
    <lineage>
        <taxon>Bacteria</taxon>
        <taxon>Bacillati</taxon>
        <taxon>Actinomycetota</taxon>
        <taxon>Actinomycetes</taxon>
        <taxon>Bifidobacteriales</taxon>
        <taxon>Bifidobacteriaceae</taxon>
        <taxon>Alloscardovia</taxon>
    </lineage>
</organism>
<evidence type="ECO:0000313" key="3">
    <source>
        <dbReference type="Proteomes" id="UP000243657"/>
    </source>
</evidence>
<dbReference type="Proteomes" id="UP000243657">
    <property type="component" value="Unassembled WGS sequence"/>
</dbReference>
<evidence type="ECO:0000313" key="2">
    <source>
        <dbReference type="EMBL" id="OZG55054.1"/>
    </source>
</evidence>
<reference evidence="2 3" key="1">
    <citation type="journal article" date="2017" name="BMC Genomics">
        <title>Comparative genomic and phylogenomic analyses of the Bifidobacteriaceae family.</title>
        <authorList>
            <person name="Lugli G.A."/>
            <person name="Milani C."/>
            <person name="Turroni F."/>
            <person name="Duranti S."/>
            <person name="Mancabelli L."/>
            <person name="Mangifesta M."/>
            <person name="Ferrario C."/>
            <person name="Modesto M."/>
            <person name="Mattarelli P."/>
            <person name="Jiri K."/>
            <person name="van Sinderen D."/>
            <person name="Ventura M."/>
        </authorList>
    </citation>
    <scope>NUCLEOTIDE SEQUENCE [LARGE SCALE GENOMIC DNA]</scope>
    <source>
        <strain evidence="2 3">DSM 24762</strain>
    </source>
</reference>
<comment type="caution">
    <text evidence="2">The sequence shown here is derived from an EMBL/GenBank/DDBJ whole genome shotgun (WGS) entry which is preliminary data.</text>
</comment>
<keyword evidence="1" id="KW-0472">Membrane</keyword>
<keyword evidence="3" id="KW-1185">Reference proteome</keyword>
<feature type="transmembrane region" description="Helical" evidence="1">
    <location>
        <begin position="221"/>
        <end position="247"/>
    </location>
</feature>
<name>A0A261F7J2_9BIFI</name>